<keyword evidence="1" id="KW-1133">Transmembrane helix</keyword>
<evidence type="ECO:0000259" key="2">
    <source>
        <dbReference type="Pfam" id="PF01569"/>
    </source>
</evidence>
<dbReference type="AlphaFoldDB" id="N6UVU9"/>
<feature type="transmembrane region" description="Helical" evidence="1">
    <location>
        <begin position="79"/>
        <end position="100"/>
    </location>
</feature>
<organism evidence="3 4">
    <name type="scientific">Rhizobium freirei PRF 81</name>
    <dbReference type="NCBI Taxonomy" id="363754"/>
    <lineage>
        <taxon>Bacteria</taxon>
        <taxon>Pseudomonadati</taxon>
        <taxon>Pseudomonadota</taxon>
        <taxon>Alphaproteobacteria</taxon>
        <taxon>Hyphomicrobiales</taxon>
        <taxon>Rhizobiaceae</taxon>
        <taxon>Rhizobium/Agrobacterium group</taxon>
        <taxon>Rhizobium</taxon>
    </lineage>
</organism>
<comment type="caution">
    <text evidence="3">The sequence shown here is derived from an EMBL/GenBank/DDBJ whole genome shotgun (WGS) entry which is preliminary data.</text>
</comment>
<protein>
    <submittedName>
        <fullName evidence="3">Phosphatase protein</fullName>
    </submittedName>
</protein>
<dbReference type="InterPro" id="IPR036938">
    <property type="entry name" value="PAP2/HPO_sf"/>
</dbReference>
<evidence type="ECO:0000256" key="1">
    <source>
        <dbReference type="SAM" id="Phobius"/>
    </source>
</evidence>
<feature type="transmembrane region" description="Helical" evidence="1">
    <location>
        <begin position="178"/>
        <end position="195"/>
    </location>
</feature>
<name>N6UVU9_9HYPH</name>
<dbReference type="Proteomes" id="UP000012429">
    <property type="component" value="Unassembled WGS sequence"/>
</dbReference>
<sequence length="313" mass="34573">MIIQGFAREYKRLAKHSLDKRFGRLQIPVIQHGNAKPHCFAAARPAYLFRKAILIANFNSPNRGDRFPGILRPRSAGDAFVTLFCLWWALLGLFALFPQIDLAVANMFFLPQQCPAPAKPNQICGIFPYGADPSMKLLREIFFQIPYVVAAVLVWMLFRCWQHHGATFNALRARNLKIALGSLLIGPVLIVNLWLKAFSGRPRPRQTDLFGGALDFVQAGSFAGKCVSNCSFISGEAASAGWLFCLIFIIPQPLRLTVALPIAAVSLLIPALRVAFGAHYLSDAVLGWLSSVVVFAALLALSQTTHNRRISEN</sequence>
<feature type="transmembrane region" description="Helical" evidence="1">
    <location>
        <begin position="258"/>
        <end position="278"/>
    </location>
</feature>
<proteinExistence type="predicted"/>
<dbReference type="EMBL" id="AQHN01000077">
    <property type="protein sequence ID" value="ENN85815.1"/>
    <property type="molecule type" value="Genomic_DNA"/>
</dbReference>
<keyword evidence="1" id="KW-0812">Transmembrane</keyword>
<feature type="transmembrane region" description="Helical" evidence="1">
    <location>
        <begin position="141"/>
        <end position="158"/>
    </location>
</feature>
<keyword evidence="1" id="KW-0472">Membrane</keyword>
<feature type="domain" description="Phosphatidic acid phosphatase type 2/haloperoxidase" evidence="2">
    <location>
        <begin position="180"/>
        <end position="303"/>
    </location>
</feature>
<dbReference type="STRING" id="363754.RHSP_82662"/>
<keyword evidence="4" id="KW-1185">Reference proteome</keyword>
<reference evidence="3 4" key="1">
    <citation type="journal article" date="2012" name="BMC Genomics">
        <title>Genomic basis of broad host range and environmental adaptability of Rhizobium tropici CIAT 899 and Rhizobium sp. PRF 81 which are used in inoculants for common bean (Phaseolus vulgaris L.).</title>
        <authorList>
            <person name="Ormeno-Orrillo E."/>
            <person name="Menna P."/>
            <person name="Almeida L.G."/>
            <person name="Ollero F.J."/>
            <person name="Nicolas M.F."/>
            <person name="Pains Rodrigues E."/>
            <person name="Shigueyoshi Nakatani A."/>
            <person name="Silva Batista J.S."/>
            <person name="Oliveira Chueire L.M."/>
            <person name="Souza R.C."/>
            <person name="Ribeiro Vasconcelos A.T."/>
            <person name="Megias M."/>
            <person name="Hungria M."/>
            <person name="Martinez-Romero E."/>
        </authorList>
    </citation>
    <scope>NUCLEOTIDE SEQUENCE [LARGE SCALE GENOMIC DNA]</scope>
    <source>
        <strain evidence="3 4">PRF 81</strain>
    </source>
</reference>
<dbReference type="SUPFAM" id="SSF48317">
    <property type="entry name" value="Acid phosphatase/Vanadium-dependent haloperoxidase"/>
    <property type="match status" value="1"/>
</dbReference>
<dbReference type="PATRIC" id="fig|363754.4.peg.4350"/>
<evidence type="ECO:0000313" key="4">
    <source>
        <dbReference type="Proteomes" id="UP000012429"/>
    </source>
</evidence>
<dbReference type="InterPro" id="IPR000326">
    <property type="entry name" value="PAP2/HPO"/>
</dbReference>
<evidence type="ECO:0000313" key="3">
    <source>
        <dbReference type="EMBL" id="ENN85815.1"/>
    </source>
</evidence>
<feature type="transmembrane region" description="Helical" evidence="1">
    <location>
        <begin position="284"/>
        <end position="301"/>
    </location>
</feature>
<dbReference type="Gene3D" id="1.20.144.10">
    <property type="entry name" value="Phosphatidic acid phosphatase type 2/haloperoxidase"/>
    <property type="match status" value="1"/>
</dbReference>
<dbReference type="Pfam" id="PF01569">
    <property type="entry name" value="PAP2"/>
    <property type="match status" value="1"/>
</dbReference>
<accession>N6UVU9</accession>
<gene>
    <name evidence="3" type="ORF">RHSP_82662</name>
</gene>
<feature type="transmembrane region" description="Helical" evidence="1">
    <location>
        <begin position="232"/>
        <end position="251"/>
    </location>
</feature>